<name>A0A7J9BQL8_GOSGO</name>
<comment type="caution">
    <text evidence="1">The sequence shown here is derived from an EMBL/GenBank/DDBJ whole genome shotgun (WGS) entry which is preliminary data.</text>
</comment>
<evidence type="ECO:0000313" key="2">
    <source>
        <dbReference type="Proteomes" id="UP000593579"/>
    </source>
</evidence>
<dbReference type="EMBL" id="JABEZY010000005">
    <property type="protein sequence ID" value="MBA0738486.1"/>
    <property type="molecule type" value="Genomic_DNA"/>
</dbReference>
<organism evidence="1 2">
    <name type="scientific">Gossypium gossypioides</name>
    <name type="common">Mexican cotton</name>
    <name type="synonym">Selera gossypioides</name>
    <dbReference type="NCBI Taxonomy" id="34282"/>
    <lineage>
        <taxon>Eukaryota</taxon>
        <taxon>Viridiplantae</taxon>
        <taxon>Streptophyta</taxon>
        <taxon>Embryophyta</taxon>
        <taxon>Tracheophyta</taxon>
        <taxon>Spermatophyta</taxon>
        <taxon>Magnoliopsida</taxon>
        <taxon>eudicotyledons</taxon>
        <taxon>Gunneridae</taxon>
        <taxon>Pentapetalae</taxon>
        <taxon>rosids</taxon>
        <taxon>malvids</taxon>
        <taxon>Malvales</taxon>
        <taxon>Malvaceae</taxon>
        <taxon>Malvoideae</taxon>
        <taxon>Gossypium</taxon>
    </lineage>
</organism>
<protein>
    <submittedName>
        <fullName evidence="1">Uncharacterized protein</fullName>
    </submittedName>
</protein>
<dbReference type="OrthoDB" id="1001521at2759"/>
<sequence length="169" mass="18931">MGHGIKECTEVSNVIKHLLEDDLPYSVALKVESKLVGKVSQKLGVNLNKSMRQFAYVRDDDNSTQSKCQSIRIETSLMATMDDITSNEGTKFRDKVLDFEITTGRKGVVGDVLELESATKNTKERSVLELKLACWTQIGCLRSVLNKHESDVELKGGAYEIQKDDRGKY</sequence>
<evidence type="ECO:0000313" key="1">
    <source>
        <dbReference type="EMBL" id="MBA0738486.1"/>
    </source>
</evidence>
<dbReference type="AlphaFoldDB" id="A0A7J9BQL8"/>
<keyword evidence="2" id="KW-1185">Reference proteome</keyword>
<gene>
    <name evidence="1" type="ORF">Gogos_011832</name>
</gene>
<reference evidence="1 2" key="1">
    <citation type="journal article" date="2019" name="Genome Biol. Evol.">
        <title>Insights into the evolution of the New World diploid cottons (Gossypium, subgenus Houzingenia) based on genome sequencing.</title>
        <authorList>
            <person name="Grover C.E."/>
            <person name="Arick M.A. 2nd"/>
            <person name="Thrash A."/>
            <person name="Conover J.L."/>
            <person name="Sanders W.S."/>
            <person name="Peterson D.G."/>
            <person name="Frelichowski J.E."/>
            <person name="Scheffler J.A."/>
            <person name="Scheffler B.E."/>
            <person name="Wendel J.F."/>
        </authorList>
    </citation>
    <scope>NUCLEOTIDE SEQUENCE [LARGE SCALE GENOMIC DNA]</scope>
    <source>
        <strain evidence="1">5</strain>
        <tissue evidence="1">Leaf</tissue>
    </source>
</reference>
<proteinExistence type="predicted"/>
<dbReference type="Proteomes" id="UP000593579">
    <property type="component" value="Unassembled WGS sequence"/>
</dbReference>
<accession>A0A7J9BQL8</accession>